<evidence type="ECO:0000259" key="1">
    <source>
        <dbReference type="Pfam" id="PF01248"/>
    </source>
</evidence>
<name>A0A917K230_9BACL</name>
<dbReference type="InterPro" id="IPR004038">
    <property type="entry name" value="Ribosomal_eL8/eL30/eS12/Gad45"/>
</dbReference>
<dbReference type="EMBL" id="BMOY01000001">
    <property type="protein sequence ID" value="GGI94506.1"/>
    <property type="molecule type" value="Genomic_DNA"/>
</dbReference>
<dbReference type="Pfam" id="PF01248">
    <property type="entry name" value="Ribosomal_L7Ae"/>
    <property type="match status" value="1"/>
</dbReference>
<comment type="caution">
    <text evidence="2">The sequence shown here is derived from an EMBL/GenBank/DDBJ whole genome shotgun (WGS) entry which is preliminary data.</text>
</comment>
<evidence type="ECO:0000313" key="3">
    <source>
        <dbReference type="Proteomes" id="UP000637695"/>
    </source>
</evidence>
<keyword evidence="3" id="KW-1185">Reference proteome</keyword>
<organism evidence="2 3">
    <name type="scientific">Alicyclobacillus cellulosilyticus</name>
    <dbReference type="NCBI Taxonomy" id="1003997"/>
    <lineage>
        <taxon>Bacteria</taxon>
        <taxon>Bacillati</taxon>
        <taxon>Bacillota</taxon>
        <taxon>Bacilli</taxon>
        <taxon>Bacillales</taxon>
        <taxon>Alicyclobacillaceae</taxon>
        <taxon>Alicyclobacillus</taxon>
    </lineage>
</organism>
<sequence>MDRLSHPDAALVQRRCSEWLGLALRARRLAVGSDAVLAAVRSRKARLVVLAADAGERAKKQFRDKCAFYHIPLFEVLNRGDLGRAIGRSEVVAVAVTDPGFAAKLRELLGEIDGGEAFDKTPRV</sequence>
<dbReference type="RefSeq" id="WP_188880408.1">
    <property type="nucleotide sequence ID" value="NZ_BMOY01000001.1"/>
</dbReference>
<protein>
    <recommendedName>
        <fullName evidence="1">Ribosomal protein eL8/eL30/eS12/Gadd45 domain-containing protein</fullName>
    </recommendedName>
</protein>
<dbReference type="Gene3D" id="3.30.1330.30">
    <property type="match status" value="1"/>
</dbReference>
<evidence type="ECO:0000313" key="2">
    <source>
        <dbReference type="EMBL" id="GGI94506.1"/>
    </source>
</evidence>
<reference evidence="2" key="1">
    <citation type="journal article" date="2014" name="Int. J. Syst. Evol. Microbiol.">
        <title>Complete genome sequence of Corynebacterium casei LMG S-19264T (=DSM 44701T), isolated from a smear-ripened cheese.</title>
        <authorList>
            <consortium name="US DOE Joint Genome Institute (JGI-PGF)"/>
            <person name="Walter F."/>
            <person name="Albersmeier A."/>
            <person name="Kalinowski J."/>
            <person name="Ruckert C."/>
        </authorList>
    </citation>
    <scope>NUCLEOTIDE SEQUENCE</scope>
    <source>
        <strain evidence="2">JCM 18487</strain>
    </source>
</reference>
<dbReference type="SUPFAM" id="SSF55315">
    <property type="entry name" value="L30e-like"/>
    <property type="match status" value="1"/>
</dbReference>
<feature type="domain" description="Ribosomal protein eL8/eL30/eS12/Gadd45" evidence="1">
    <location>
        <begin position="16"/>
        <end position="105"/>
    </location>
</feature>
<reference evidence="2" key="2">
    <citation type="submission" date="2020-09" db="EMBL/GenBank/DDBJ databases">
        <authorList>
            <person name="Sun Q."/>
            <person name="Ohkuma M."/>
        </authorList>
    </citation>
    <scope>NUCLEOTIDE SEQUENCE</scope>
    <source>
        <strain evidence="2">JCM 18487</strain>
    </source>
</reference>
<proteinExistence type="predicted"/>
<dbReference type="InterPro" id="IPR029064">
    <property type="entry name" value="Ribosomal_eL30-like_sf"/>
</dbReference>
<dbReference type="Proteomes" id="UP000637695">
    <property type="component" value="Unassembled WGS sequence"/>
</dbReference>
<accession>A0A917K230</accession>
<dbReference type="AlphaFoldDB" id="A0A917K230"/>
<gene>
    <name evidence="2" type="ORF">GCM10010885_00010</name>
</gene>